<dbReference type="EnsemblPlants" id="PNT68613">
    <property type="protein sequence ID" value="PNT68613"/>
    <property type="gene ID" value="BRADI_3g43286v3"/>
</dbReference>
<dbReference type="Proteomes" id="UP000008810">
    <property type="component" value="Chromosome 3"/>
</dbReference>
<proteinExistence type="predicted"/>
<dbReference type="Gramene" id="PNT68613">
    <property type="protein sequence ID" value="PNT68613"/>
    <property type="gene ID" value="BRADI_3g43286v3"/>
</dbReference>
<dbReference type="InParanoid" id="A0A2K2D2V4"/>
<name>A0A2K2D2V4_BRADI</name>
<gene>
    <name evidence="1" type="ORF">BRADI_3g43286v3</name>
</gene>
<evidence type="ECO:0000313" key="3">
    <source>
        <dbReference type="Proteomes" id="UP000008810"/>
    </source>
</evidence>
<dbReference type="EMBL" id="CM000882">
    <property type="protein sequence ID" value="PNT68613.1"/>
    <property type="molecule type" value="Genomic_DNA"/>
</dbReference>
<organism evidence="1">
    <name type="scientific">Brachypodium distachyon</name>
    <name type="common">Purple false brome</name>
    <name type="synonym">Trachynia distachya</name>
    <dbReference type="NCBI Taxonomy" id="15368"/>
    <lineage>
        <taxon>Eukaryota</taxon>
        <taxon>Viridiplantae</taxon>
        <taxon>Streptophyta</taxon>
        <taxon>Embryophyta</taxon>
        <taxon>Tracheophyta</taxon>
        <taxon>Spermatophyta</taxon>
        <taxon>Magnoliopsida</taxon>
        <taxon>Liliopsida</taxon>
        <taxon>Poales</taxon>
        <taxon>Poaceae</taxon>
        <taxon>BOP clade</taxon>
        <taxon>Pooideae</taxon>
        <taxon>Stipodae</taxon>
        <taxon>Brachypodieae</taxon>
        <taxon>Brachypodium</taxon>
    </lineage>
</organism>
<evidence type="ECO:0000313" key="2">
    <source>
        <dbReference type="EnsemblPlants" id="PNT68613"/>
    </source>
</evidence>
<sequence length="67" mass="7956">MVVGDRLCFLVLGEFWKDLMAVLDCHVDHNYSYVIRNICYGLFVFSIEACAWHFAIVENMTDMLWYK</sequence>
<reference evidence="2" key="3">
    <citation type="submission" date="2018-08" db="UniProtKB">
        <authorList>
            <consortium name="EnsemblPlants"/>
        </authorList>
    </citation>
    <scope>IDENTIFICATION</scope>
    <source>
        <strain evidence="2">cv. Bd21</strain>
    </source>
</reference>
<evidence type="ECO:0000313" key="1">
    <source>
        <dbReference type="EMBL" id="PNT68613.1"/>
    </source>
</evidence>
<accession>A0A2K2D2V4</accession>
<protein>
    <submittedName>
        <fullName evidence="1 2">Uncharacterized protein</fullName>
    </submittedName>
</protein>
<keyword evidence="3" id="KW-1185">Reference proteome</keyword>
<dbReference type="AlphaFoldDB" id="A0A2K2D2V4"/>
<reference evidence="1" key="2">
    <citation type="submission" date="2017-06" db="EMBL/GenBank/DDBJ databases">
        <title>WGS assembly of Brachypodium distachyon.</title>
        <authorList>
            <consortium name="The International Brachypodium Initiative"/>
            <person name="Lucas S."/>
            <person name="Harmon-Smith M."/>
            <person name="Lail K."/>
            <person name="Tice H."/>
            <person name="Grimwood J."/>
            <person name="Bruce D."/>
            <person name="Barry K."/>
            <person name="Shu S."/>
            <person name="Lindquist E."/>
            <person name="Wang M."/>
            <person name="Pitluck S."/>
            <person name="Vogel J.P."/>
            <person name="Garvin D.F."/>
            <person name="Mockler T.C."/>
            <person name="Schmutz J."/>
            <person name="Rokhsar D."/>
            <person name="Bevan M.W."/>
        </authorList>
    </citation>
    <scope>NUCLEOTIDE SEQUENCE</scope>
    <source>
        <strain evidence="1">Bd21</strain>
    </source>
</reference>
<reference evidence="1 2" key="1">
    <citation type="journal article" date="2010" name="Nature">
        <title>Genome sequencing and analysis of the model grass Brachypodium distachyon.</title>
        <authorList>
            <consortium name="International Brachypodium Initiative"/>
        </authorList>
    </citation>
    <scope>NUCLEOTIDE SEQUENCE [LARGE SCALE GENOMIC DNA]</scope>
    <source>
        <strain evidence="1 2">Bd21</strain>
    </source>
</reference>